<dbReference type="RefSeq" id="WP_176149786.1">
    <property type="nucleotide sequence ID" value="NZ_BAABKC010000044.1"/>
</dbReference>
<dbReference type="PROSITE" id="PS51257">
    <property type="entry name" value="PROKAR_LIPOPROTEIN"/>
    <property type="match status" value="1"/>
</dbReference>
<proteinExistence type="predicted"/>
<accession>A0ABP9KJB1</accession>
<evidence type="ECO:0000313" key="5">
    <source>
        <dbReference type="Proteomes" id="UP001500124"/>
    </source>
</evidence>
<evidence type="ECO:0000313" key="4">
    <source>
        <dbReference type="EMBL" id="GAA5057554.1"/>
    </source>
</evidence>
<name>A0ABP9KJB1_9ACTN</name>
<comment type="caution">
    <text evidence="4">The sequence shown here is derived from an EMBL/GenBank/DDBJ whole genome shotgun (WGS) entry which is preliminary data.</text>
</comment>
<feature type="transmembrane region" description="Helical" evidence="2">
    <location>
        <begin position="209"/>
        <end position="229"/>
    </location>
</feature>
<dbReference type="Proteomes" id="UP001500124">
    <property type="component" value="Unassembled WGS sequence"/>
</dbReference>
<dbReference type="EMBL" id="BAABKC010000044">
    <property type="protein sequence ID" value="GAA5057554.1"/>
    <property type="molecule type" value="Genomic_DNA"/>
</dbReference>
<protein>
    <recommendedName>
        <fullName evidence="6">Integral membrane protein</fullName>
    </recommendedName>
</protein>
<keyword evidence="5" id="KW-1185">Reference proteome</keyword>
<feature type="compositionally biased region" description="Pro residues" evidence="1">
    <location>
        <begin position="310"/>
        <end position="329"/>
    </location>
</feature>
<evidence type="ECO:0000256" key="3">
    <source>
        <dbReference type="SAM" id="SignalP"/>
    </source>
</evidence>
<feature type="signal peptide" evidence="3">
    <location>
        <begin position="1"/>
        <end position="27"/>
    </location>
</feature>
<gene>
    <name evidence="4" type="ORF">GCM10023336_31560</name>
</gene>
<keyword evidence="3" id="KW-0732">Signal</keyword>
<feature type="transmembrane region" description="Helical" evidence="2">
    <location>
        <begin position="183"/>
        <end position="202"/>
    </location>
</feature>
<evidence type="ECO:0000256" key="2">
    <source>
        <dbReference type="SAM" id="Phobius"/>
    </source>
</evidence>
<feature type="chain" id="PRO_5047280505" description="Integral membrane protein" evidence="3">
    <location>
        <begin position="28"/>
        <end position="329"/>
    </location>
</feature>
<evidence type="ECO:0000256" key="1">
    <source>
        <dbReference type="SAM" id="MobiDB-lite"/>
    </source>
</evidence>
<reference evidence="5" key="1">
    <citation type="journal article" date="2019" name="Int. J. Syst. Evol. Microbiol.">
        <title>The Global Catalogue of Microorganisms (GCM) 10K type strain sequencing project: providing services to taxonomists for standard genome sequencing and annotation.</title>
        <authorList>
            <consortium name="The Broad Institute Genomics Platform"/>
            <consortium name="The Broad Institute Genome Sequencing Center for Infectious Disease"/>
            <person name="Wu L."/>
            <person name="Ma J."/>
        </authorList>
    </citation>
    <scope>NUCLEOTIDE SEQUENCE [LARGE SCALE GENOMIC DNA]</scope>
    <source>
        <strain evidence="5">JCM 18410</strain>
    </source>
</reference>
<keyword evidence="2" id="KW-0472">Membrane</keyword>
<feature type="region of interest" description="Disordered" evidence="1">
    <location>
        <begin position="287"/>
        <end position="329"/>
    </location>
</feature>
<keyword evidence="2" id="KW-1133">Transmembrane helix</keyword>
<evidence type="ECO:0008006" key="6">
    <source>
        <dbReference type="Google" id="ProtNLM"/>
    </source>
</evidence>
<feature type="transmembrane region" description="Helical" evidence="2">
    <location>
        <begin position="260"/>
        <end position="279"/>
    </location>
</feature>
<organism evidence="4 5">
    <name type="scientific">Streptomyces similanensis</name>
    <dbReference type="NCBI Taxonomy" id="1274988"/>
    <lineage>
        <taxon>Bacteria</taxon>
        <taxon>Bacillati</taxon>
        <taxon>Actinomycetota</taxon>
        <taxon>Actinomycetes</taxon>
        <taxon>Kitasatosporales</taxon>
        <taxon>Streptomycetaceae</taxon>
        <taxon>Streptomyces</taxon>
    </lineage>
</organism>
<sequence>MSRRLRSGLAAVLITLSCLLVPFGALAAWAAYGLADTGRYVTTMAPLAADPDVRDAIAQTVGDGITHEIGHEMDARVLRGTVAPFVHDAVRSFTQTAAFRTAWDEGNRVAHDALLRALRDERDAHDRPVTVDLAPVTAQVKARLAEDHVPLATRIPVEHTEVALLPAQQVGRLRKGFDVLEVAGFWLPVSAVAFAVAGIALAVHRRRALTATALGTALGGALLALALAVGRSLTLADLPDEVSQPAAGAVYDALTATLRATSWLLVALGLTVAALTWLSRRTVRARGPRPRSRPLLRLPLRLGRRRRAEPVPPDAPTPPQAPQPPRVRA</sequence>
<keyword evidence="2" id="KW-0812">Transmembrane</keyword>